<feature type="chain" id="PRO_5046870221" evidence="1">
    <location>
        <begin position="24"/>
        <end position="292"/>
    </location>
</feature>
<dbReference type="PANTHER" id="PTHR35841">
    <property type="entry name" value="PHOSPHONATES-BINDING PERIPLASMIC PROTEIN"/>
    <property type="match status" value="1"/>
</dbReference>
<dbReference type="SUPFAM" id="SSF53850">
    <property type="entry name" value="Periplasmic binding protein-like II"/>
    <property type="match status" value="1"/>
</dbReference>
<sequence length="292" mass="32979">MIVVLRTSLLFMVLILSTLSVGAQSDKSDLICAILNPDIATPKTVQNAFTPLFGRLTRGTDRQIKVIIYDDLEQTAADLHARKIDFGYTGIIDYFRLEAKAPIKPSLTLMRNSQTSYEACLVIRKSKGKISLADLQGKRLGYISFHKFYGGLFPQILLKQHKLEYKLDRFFSYTAGYYSDISAVQDLVIGKIDVCIVSRNTLGIFEATAPWIIKKVEVLDCQGGLMFAPIFQHSDLDEELNRTLQSETLKFFTTPQGEQFMMMFKVDGVKLVTSSDYEADRKRARALGYIQP</sequence>
<dbReference type="PANTHER" id="PTHR35841:SF1">
    <property type="entry name" value="PHOSPHONATES-BINDING PERIPLASMIC PROTEIN"/>
    <property type="match status" value="1"/>
</dbReference>
<dbReference type="Pfam" id="PF12974">
    <property type="entry name" value="Phosphonate-bd"/>
    <property type="match status" value="1"/>
</dbReference>
<feature type="signal peptide" evidence="1">
    <location>
        <begin position="1"/>
        <end position="23"/>
    </location>
</feature>
<accession>A0ABV6YR06</accession>
<evidence type="ECO:0000256" key="1">
    <source>
        <dbReference type="SAM" id="SignalP"/>
    </source>
</evidence>
<keyword evidence="3" id="KW-1185">Reference proteome</keyword>
<organism evidence="2 3">
    <name type="scientific">candidate division CSSED10-310 bacterium</name>
    <dbReference type="NCBI Taxonomy" id="2855610"/>
    <lineage>
        <taxon>Bacteria</taxon>
        <taxon>Bacteria division CSSED10-310</taxon>
    </lineage>
</organism>
<dbReference type="EMBL" id="JBHPBY010000002">
    <property type="protein sequence ID" value="MFC1848630.1"/>
    <property type="molecule type" value="Genomic_DNA"/>
</dbReference>
<dbReference type="Proteomes" id="UP001594351">
    <property type="component" value="Unassembled WGS sequence"/>
</dbReference>
<gene>
    <name evidence="2" type="ORF">ACFL27_00335</name>
</gene>
<name>A0ABV6YR06_UNCC1</name>
<evidence type="ECO:0000313" key="3">
    <source>
        <dbReference type="Proteomes" id="UP001594351"/>
    </source>
</evidence>
<dbReference type="Gene3D" id="3.40.190.10">
    <property type="entry name" value="Periplasmic binding protein-like II"/>
    <property type="match status" value="2"/>
</dbReference>
<comment type="caution">
    <text evidence="2">The sequence shown here is derived from an EMBL/GenBank/DDBJ whole genome shotgun (WGS) entry which is preliminary data.</text>
</comment>
<protein>
    <submittedName>
        <fullName evidence="2">Phosphate/phosphite/phosphonate ABC transporter substrate-binding protein</fullName>
    </submittedName>
</protein>
<evidence type="ECO:0000313" key="2">
    <source>
        <dbReference type="EMBL" id="MFC1848630.1"/>
    </source>
</evidence>
<proteinExistence type="predicted"/>
<keyword evidence="1" id="KW-0732">Signal</keyword>
<reference evidence="2 3" key="1">
    <citation type="submission" date="2024-09" db="EMBL/GenBank/DDBJ databases">
        <title>Laminarin stimulates single cell rates of sulfate reduction while oxygen inhibits transcriptomic activity in coastal marine sediment.</title>
        <authorList>
            <person name="Lindsay M."/>
            <person name="Orcutt B."/>
            <person name="Emerson D."/>
            <person name="Stepanauskas R."/>
            <person name="D'Angelo T."/>
        </authorList>
    </citation>
    <scope>NUCLEOTIDE SEQUENCE [LARGE SCALE GENOMIC DNA]</scope>
    <source>
        <strain evidence="2">SAG AM-311-K15</strain>
    </source>
</reference>